<proteinExistence type="predicted"/>
<gene>
    <name evidence="6" type="ORF">Hsw_1274</name>
</gene>
<keyword evidence="3" id="KW-0472">Membrane</keyword>
<dbReference type="RefSeq" id="WP_231501367.1">
    <property type="nucleotide sequence ID" value="NZ_CP007145.1"/>
</dbReference>
<evidence type="ECO:0000256" key="5">
    <source>
        <dbReference type="ARBA" id="ARBA00023288"/>
    </source>
</evidence>
<keyword evidence="1" id="KW-1003">Cell membrane</keyword>
<dbReference type="SUPFAM" id="SSF56925">
    <property type="entry name" value="OMPA-like"/>
    <property type="match status" value="1"/>
</dbReference>
<protein>
    <submittedName>
        <fullName evidence="6">Curli production assembly/transport component CsgG</fullName>
    </submittedName>
</protein>
<organism evidence="6 7">
    <name type="scientific">Hymenobacter swuensis DY53</name>
    <dbReference type="NCBI Taxonomy" id="1227739"/>
    <lineage>
        <taxon>Bacteria</taxon>
        <taxon>Pseudomonadati</taxon>
        <taxon>Bacteroidota</taxon>
        <taxon>Cytophagia</taxon>
        <taxon>Cytophagales</taxon>
        <taxon>Hymenobacteraceae</taxon>
        <taxon>Hymenobacter</taxon>
    </lineage>
</organism>
<dbReference type="Proteomes" id="UP000019423">
    <property type="component" value="Chromosome"/>
</dbReference>
<dbReference type="PATRIC" id="fig|1227739.3.peg.1513"/>
<dbReference type="Gene3D" id="2.40.160.20">
    <property type="match status" value="1"/>
</dbReference>
<dbReference type="HOGENOM" id="CLU_575867_0_0_10"/>
<dbReference type="STRING" id="1227739.Hsw_1274"/>
<keyword evidence="2" id="KW-0732">Signal</keyword>
<dbReference type="InterPro" id="IPR011250">
    <property type="entry name" value="OMP/PagP_B-barrel"/>
</dbReference>
<sequence length="441" mass="49021">MRTESARLGAEVVRLSDLQRLPVAKEPVVAAVYKFRDQTGQYKPTANGSSFSTAISQGTTTILMRALEESRWFKPIERENLGNLLNERKIIRSTRAEYGEQTGQKQPMLPPLLFAGIILEGGVISYDANMLTGGAGVRYFGMGASGQYRQDRVTVYLRAISTSSGQVLKTVYTSKTILSQQVDASLFQFVSFKRLLETETGFTYNEPSEMALKEAIEKAVEALVLEGVQSGLWETRDPAERNGPQVQAYLREKEDNRHIDAVGRPLRERRAALGVSVLGGAEKYAGDFSGAEWRPGADIRFSYEKAAGSRWAGFVGIGRSELAAGRSFSQQYSYAELGAQWRLFPLERFTPYLTAGAGITTRETSVQRANLYPHAVGAVGGEYLLTDRLGLSVQLSQRWYFSDKVDRFDQGKYNDYYWSGRVGVTCYLGKRSSKPTSVTDR</sequence>
<reference evidence="6 7" key="1">
    <citation type="submission" date="2014-01" db="EMBL/GenBank/DDBJ databases">
        <title>Complete genome sequence of ionizing-radiation resistance bacterium Hymenobacter swuensis DY53.</title>
        <authorList>
            <person name="Jung J.-H."/>
            <person name="Jeong S.-W."/>
            <person name="Joe M.-H."/>
            <person name="Cho y.-j."/>
            <person name="Kim M.-K."/>
            <person name="Lim S.-Y."/>
        </authorList>
    </citation>
    <scope>NUCLEOTIDE SEQUENCE [LARGE SCALE GENOMIC DNA]</scope>
    <source>
        <strain evidence="6 7">DY53</strain>
    </source>
</reference>
<dbReference type="InterPro" id="IPR005534">
    <property type="entry name" value="Curli_assmbl/transp-comp_CsgG"/>
</dbReference>
<dbReference type="KEGG" id="hsw:Hsw_1274"/>
<dbReference type="Pfam" id="PF03783">
    <property type="entry name" value="CsgG"/>
    <property type="match status" value="1"/>
</dbReference>
<dbReference type="AlphaFoldDB" id="W8EUI8"/>
<keyword evidence="7" id="KW-1185">Reference proteome</keyword>
<dbReference type="eggNOG" id="COG1462">
    <property type="taxonomic scope" value="Bacteria"/>
</dbReference>
<dbReference type="EMBL" id="CP007145">
    <property type="protein sequence ID" value="AHJ96869.1"/>
    <property type="molecule type" value="Genomic_DNA"/>
</dbReference>
<dbReference type="PANTHER" id="PTHR41164">
    <property type="entry name" value="CURLI PRODUCTION ASSEMBLY/TRANSPORT COMPONENT CSGG"/>
    <property type="match status" value="1"/>
</dbReference>
<evidence type="ECO:0000256" key="2">
    <source>
        <dbReference type="ARBA" id="ARBA00022729"/>
    </source>
</evidence>
<keyword evidence="5" id="KW-0449">Lipoprotein</keyword>
<dbReference type="PANTHER" id="PTHR41164:SF1">
    <property type="entry name" value="CURLI PRODUCTION ASSEMBLY_TRANSPORT COMPONENT CSGG"/>
    <property type="match status" value="1"/>
</dbReference>
<evidence type="ECO:0000256" key="3">
    <source>
        <dbReference type="ARBA" id="ARBA00023136"/>
    </source>
</evidence>
<keyword evidence="4" id="KW-0564">Palmitate</keyword>
<evidence type="ECO:0000256" key="4">
    <source>
        <dbReference type="ARBA" id="ARBA00023139"/>
    </source>
</evidence>
<evidence type="ECO:0000313" key="7">
    <source>
        <dbReference type="Proteomes" id="UP000019423"/>
    </source>
</evidence>
<dbReference type="GO" id="GO:0030288">
    <property type="term" value="C:outer membrane-bounded periplasmic space"/>
    <property type="evidence" value="ECO:0007669"/>
    <property type="project" value="InterPro"/>
</dbReference>
<evidence type="ECO:0000256" key="1">
    <source>
        <dbReference type="ARBA" id="ARBA00022475"/>
    </source>
</evidence>
<evidence type="ECO:0000313" key="6">
    <source>
        <dbReference type="EMBL" id="AHJ96869.1"/>
    </source>
</evidence>
<accession>W8EUI8</accession>
<dbReference type="Gene3D" id="3.40.50.10610">
    <property type="entry name" value="ABC-type transport auxiliary lipoprotein component"/>
    <property type="match status" value="2"/>
</dbReference>
<name>W8EUI8_9BACT</name>